<dbReference type="NCBIfam" id="TIGR00380">
    <property type="entry name" value="cobal_cbiB"/>
    <property type="match status" value="1"/>
</dbReference>
<feature type="transmembrane region" description="Helical" evidence="9">
    <location>
        <begin position="48"/>
        <end position="70"/>
    </location>
</feature>
<comment type="pathway">
    <text evidence="2 9">Cofactor biosynthesis; adenosylcobalamin biosynthesis.</text>
</comment>
<evidence type="ECO:0000256" key="5">
    <source>
        <dbReference type="ARBA" id="ARBA00022573"/>
    </source>
</evidence>
<evidence type="ECO:0000256" key="9">
    <source>
        <dbReference type="HAMAP-Rule" id="MF_00024"/>
    </source>
</evidence>
<evidence type="ECO:0000256" key="4">
    <source>
        <dbReference type="ARBA" id="ARBA00022475"/>
    </source>
</evidence>
<organism evidence="10 11">
    <name type="scientific">Candidatus Thiopontia autotrophica</name>
    <dbReference type="NCBI Taxonomy" id="2841688"/>
    <lineage>
        <taxon>Bacteria</taxon>
        <taxon>Pseudomonadati</taxon>
        <taxon>Pseudomonadota</taxon>
        <taxon>Gammaproteobacteria</taxon>
        <taxon>Candidatus Thiopontia</taxon>
    </lineage>
</organism>
<reference evidence="10 11" key="1">
    <citation type="submission" date="2020-08" db="EMBL/GenBank/DDBJ databases">
        <title>Bridging the membrane lipid divide: bacteria of the FCB group superphylum have the potential to synthesize archaeal ether lipids.</title>
        <authorList>
            <person name="Villanueva L."/>
            <person name="Von Meijenfeldt F.A.B."/>
            <person name="Westbye A.B."/>
            <person name="Yadav S."/>
            <person name="Hopmans E.C."/>
            <person name="Dutilh B.E."/>
            <person name="Sinninghe Damste J.S."/>
        </authorList>
    </citation>
    <scope>NUCLEOTIDE SEQUENCE [LARGE SCALE GENOMIC DNA]</scope>
    <source>
        <strain evidence="10">NIOZ-UU100</strain>
    </source>
</reference>
<dbReference type="Pfam" id="PF03186">
    <property type="entry name" value="CobD_Cbib"/>
    <property type="match status" value="1"/>
</dbReference>
<dbReference type="GO" id="GO:0009236">
    <property type="term" value="P:cobalamin biosynthetic process"/>
    <property type="evidence" value="ECO:0007669"/>
    <property type="project" value="UniProtKB-UniRule"/>
</dbReference>
<accession>A0A8J6P2W9</accession>
<evidence type="ECO:0000256" key="2">
    <source>
        <dbReference type="ARBA" id="ARBA00004953"/>
    </source>
</evidence>
<dbReference type="InterPro" id="IPR004485">
    <property type="entry name" value="Cobalamin_biosynth_CobD/CbiB"/>
</dbReference>
<sequence length="311" mass="34075">MLEIAIIVTIAFLLDMLLGEPKKFHPLVGFGWIASRVEKILFRGEERSTRVCGVVGWIAMVMPVMFLALLSQYLDGYWSMAIQVAGLYLVMGGRSLVSHAMLVGNALDNQNLPVAQERVGWIVSRDTDQLDESGVVAATVESVLENGNDAIFGAIFWFVVAGLPGALLFRAVNTLDAMWGYKSERFLGFGWFSARVDDLMNWIPSRLTAVSYALLGDRSTALSSWKEQAALCKSPNAGAVMSSGAGALKLQLGGKSSYHGKIEEKPMLGAGRVAEREDICRTLSLVNRSVILWIAVLWTIATFTEIFRLYG</sequence>
<comment type="function">
    <text evidence="9">Converts cobyric acid to cobinamide by the addition of aminopropanol on the F carboxylic group.</text>
</comment>
<name>A0A8J6P2W9_9GAMM</name>
<keyword evidence="7 9" id="KW-1133">Transmembrane helix</keyword>
<feature type="transmembrane region" description="Helical" evidence="9">
    <location>
        <begin position="290"/>
        <end position="310"/>
    </location>
</feature>
<comment type="similarity">
    <text evidence="3 9">Belongs to the CobD/CbiB family.</text>
</comment>
<dbReference type="HAMAP" id="MF_00024">
    <property type="entry name" value="CobD_CbiB"/>
    <property type="match status" value="1"/>
</dbReference>
<dbReference type="GO" id="GO:0015420">
    <property type="term" value="F:ABC-type vitamin B12 transporter activity"/>
    <property type="evidence" value="ECO:0007669"/>
    <property type="project" value="UniProtKB-UniRule"/>
</dbReference>
<comment type="caution">
    <text evidence="9">Lacks conserved residue(s) required for the propagation of feature annotation.</text>
</comment>
<proteinExistence type="inferred from homology"/>
<dbReference type="Proteomes" id="UP000654401">
    <property type="component" value="Unassembled WGS sequence"/>
</dbReference>
<keyword evidence="6 9" id="KW-0812">Transmembrane</keyword>
<gene>
    <name evidence="9" type="primary">cobD</name>
    <name evidence="10" type="ORF">H8D24_01465</name>
</gene>
<keyword evidence="5 9" id="KW-0169">Cobalamin biosynthesis</keyword>
<dbReference type="PANTHER" id="PTHR34308:SF1">
    <property type="entry name" value="COBALAMIN BIOSYNTHESIS PROTEIN CBIB"/>
    <property type="match status" value="1"/>
</dbReference>
<comment type="caution">
    <text evidence="10">The sequence shown here is derived from an EMBL/GenBank/DDBJ whole genome shotgun (WGS) entry which is preliminary data.</text>
</comment>
<evidence type="ECO:0000256" key="8">
    <source>
        <dbReference type="ARBA" id="ARBA00023136"/>
    </source>
</evidence>
<feature type="transmembrane region" description="Helical" evidence="9">
    <location>
        <begin position="150"/>
        <end position="172"/>
    </location>
</feature>
<dbReference type="GO" id="GO:0048472">
    <property type="term" value="F:threonine-phosphate decarboxylase activity"/>
    <property type="evidence" value="ECO:0007669"/>
    <property type="project" value="InterPro"/>
</dbReference>
<protein>
    <recommendedName>
        <fullName evidence="9">Cobalamin biosynthesis protein CobD</fullName>
    </recommendedName>
</protein>
<evidence type="ECO:0000256" key="7">
    <source>
        <dbReference type="ARBA" id="ARBA00022989"/>
    </source>
</evidence>
<evidence type="ECO:0000256" key="3">
    <source>
        <dbReference type="ARBA" id="ARBA00006263"/>
    </source>
</evidence>
<dbReference type="GO" id="GO:0005886">
    <property type="term" value="C:plasma membrane"/>
    <property type="evidence" value="ECO:0007669"/>
    <property type="project" value="UniProtKB-SubCell"/>
</dbReference>
<keyword evidence="8 9" id="KW-0472">Membrane</keyword>
<comment type="subcellular location">
    <subcellularLocation>
        <location evidence="1 9">Cell membrane</location>
        <topology evidence="1 9">Multi-pass membrane protein</topology>
    </subcellularLocation>
</comment>
<dbReference type="EMBL" id="JACNFK010000015">
    <property type="protein sequence ID" value="MBC8519064.1"/>
    <property type="molecule type" value="Genomic_DNA"/>
</dbReference>
<dbReference type="AlphaFoldDB" id="A0A8J6P2W9"/>
<evidence type="ECO:0000313" key="11">
    <source>
        <dbReference type="Proteomes" id="UP000654401"/>
    </source>
</evidence>
<evidence type="ECO:0000256" key="1">
    <source>
        <dbReference type="ARBA" id="ARBA00004651"/>
    </source>
</evidence>
<dbReference type="PANTHER" id="PTHR34308">
    <property type="entry name" value="COBALAMIN BIOSYNTHESIS PROTEIN CBIB"/>
    <property type="match status" value="1"/>
</dbReference>
<evidence type="ECO:0000256" key="6">
    <source>
        <dbReference type="ARBA" id="ARBA00022692"/>
    </source>
</evidence>
<keyword evidence="4 9" id="KW-1003">Cell membrane</keyword>
<evidence type="ECO:0000313" key="10">
    <source>
        <dbReference type="EMBL" id="MBC8519064.1"/>
    </source>
</evidence>
<dbReference type="UniPathway" id="UPA00148"/>